<feature type="chain" id="PRO_5022927841" description="Extracellular membrane protein CFEM domain-containing protein" evidence="2">
    <location>
        <begin position="24"/>
        <end position="239"/>
    </location>
</feature>
<evidence type="ECO:0000256" key="2">
    <source>
        <dbReference type="SAM" id="SignalP"/>
    </source>
</evidence>
<evidence type="ECO:0000313" key="4">
    <source>
        <dbReference type="Proteomes" id="UP000307440"/>
    </source>
</evidence>
<protein>
    <recommendedName>
        <fullName evidence="5">Extracellular membrane protein CFEM domain-containing protein</fullName>
    </recommendedName>
</protein>
<feature type="region of interest" description="Disordered" evidence="1">
    <location>
        <begin position="166"/>
        <end position="218"/>
    </location>
</feature>
<feature type="signal peptide" evidence="2">
    <location>
        <begin position="1"/>
        <end position="23"/>
    </location>
</feature>
<evidence type="ECO:0008006" key="5">
    <source>
        <dbReference type="Google" id="ProtNLM"/>
    </source>
</evidence>
<keyword evidence="2" id="KW-0732">Signal</keyword>
<gene>
    <name evidence="3" type="ORF">FA15DRAFT_665153</name>
</gene>
<dbReference type="OrthoDB" id="3054150at2759"/>
<dbReference type="AlphaFoldDB" id="A0A5C3L7Q0"/>
<sequence>MTPLLPVLTFWTFTAARLMVVAAGPLHDVFANHIEARQTVVVPTRCRAYCNPVNSVIAGGCSPGECCNQPFLDAFVVCYTCNAAVRGFTSHAGIRQIVRSIRLQCRERDVELIAPPLPSDDAPVSFVPPRTTYSVPPTSAPFPFPGTPAPSPLPALPTLTRVISSGVASSIPGPRPTASRTLGVGDDDDDDDPSEPGATVSQGPGGRAGPAISSAKPAIGSRNAGTLVVAVTLLMIWAV</sequence>
<organism evidence="3 4">
    <name type="scientific">Coprinopsis marcescibilis</name>
    <name type="common">Agaric fungus</name>
    <name type="synonym">Psathyrella marcescibilis</name>
    <dbReference type="NCBI Taxonomy" id="230819"/>
    <lineage>
        <taxon>Eukaryota</taxon>
        <taxon>Fungi</taxon>
        <taxon>Dikarya</taxon>
        <taxon>Basidiomycota</taxon>
        <taxon>Agaricomycotina</taxon>
        <taxon>Agaricomycetes</taxon>
        <taxon>Agaricomycetidae</taxon>
        <taxon>Agaricales</taxon>
        <taxon>Agaricineae</taxon>
        <taxon>Psathyrellaceae</taxon>
        <taxon>Coprinopsis</taxon>
    </lineage>
</organism>
<accession>A0A5C3L7Q0</accession>
<feature type="compositionally biased region" description="Acidic residues" evidence="1">
    <location>
        <begin position="185"/>
        <end position="194"/>
    </location>
</feature>
<name>A0A5C3L7Q0_COPMA</name>
<keyword evidence="4" id="KW-1185">Reference proteome</keyword>
<proteinExistence type="predicted"/>
<dbReference type="EMBL" id="ML210154">
    <property type="protein sequence ID" value="TFK28715.1"/>
    <property type="molecule type" value="Genomic_DNA"/>
</dbReference>
<evidence type="ECO:0000256" key="1">
    <source>
        <dbReference type="SAM" id="MobiDB-lite"/>
    </source>
</evidence>
<evidence type="ECO:0000313" key="3">
    <source>
        <dbReference type="EMBL" id="TFK28715.1"/>
    </source>
</evidence>
<dbReference type="Proteomes" id="UP000307440">
    <property type="component" value="Unassembled WGS sequence"/>
</dbReference>
<reference evidence="3 4" key="1">
    <citation type="journal article" date="2019" name="Nat. Ecol. Evol.">
        <title>Megaphylogeny resolves global patterns of mushroom evolution.</title>
        <authorList>
            <person name="Varga T."/>
            <person name="Krizsan K."/>
            <person name="Foldi C."/>
            <person name="Dima B."/>
            <person name="Sanchez-Garcia M."/>
            <person name="Sanchez-Ramirez S."/>
            <person name="Szollosi G.J."/>
            <person name="Szarkandi J.G."/>
            <person name="Papp V."/>
            <person name="Albert L."/>
            <person name="Andreopoulos W."/>
            <person name="Angelini C."/>
            <person name="Antonin V."/>
            <person name="Barry K.W."/>
            <person name="Bougher N.L."/>
            <person name="Buchanan P."/>
            <person name="Buyck B."/>
            <person name="Bense V."/>
            <person name="Catcheside P."/>
            <person name="Chovatia M."/>
            <person name="Cooper J."/>
            <person name="Damon W."/>
            <person name="Desjardin D."/>
            <person name="Finy P."/>
            <person name="Geml J."/>
            <person name="Haridas S."/>
            <person name="Hughes K."/>
            <person name="Justo A."/>
            <person name="Karasinski D."/>
            <person name="Kautmanova I."/>
            <person name="Kiss B."/>
            <person name="Kocsube S."/>
            <person name="Kotiranta H."/>
            <person name="LaButti K.M."/>
            <person name="Lechner B.E."/>
            <person name="Liimatainen K."/>
            <person name="Lipzen A."/>
            <person name="Lukacs Z."/>
            <person name="Mihaltcheva S."/>
            <person name="Morgado L.N."/>
            <person name="Niskanen T."/>
            <person name="Noordeloos M.E."/>
            <person name="Ohm R.A."/>
            <person name="Ortiz-Santana B."/>
            <person name="Ovrebo C."/>
            <person name="Racz N."/>
            <person name="Riley R."/>
            <person name="Savchenko A."/>
            <person name="Shiryaev A."/>
            <person name="Soop K."/>
            <person name="Spirin V."/>
            <person name="Szebenyi C."/>
            <person name="Tomsovsky M."/>
            <person name="Tulloss R.E."/>
            <person name="Uehling J."/>
            <person name="Grigoriev I.V."/>
            <person name="Vagvolgyi C."/>
            <person name="Papp T."/>
            <person name="Martin F.M."/>
            <person name="Miettinen O."/>
            <person name="Hibbett D.S."/>
            <person name="Nagy L.G."/>
        </authorList>
    </citation>
    <scope>NUCLEOTIDE SEQUENCE [LARGE SCALE GENOMIC DNA]</scope>
    <source>
        <strain evidence="3 4">CBS 121175</strain>
    </source>
</reference>